<reference evidence="2 3" key="1">
    <citation type="journal article" date="2014" name="PLoS Genet.">
        <title>Phylogenetically driven sequencing of extremely halophilic archaea reveals strategies for static and dynamic osmo-response.</title>
        <authorList>
            <person name="Becker E.A."/>
            <person name="Seitzer P.M."/>
            <person name="Tritt A."/>
            <person name="Larsen D."/>
            <person name="Krusor M."/>
            <person name="Yao A.I."/>
            <person name="Wu D."/>
            <person name="Madern D."/>
            <person name="Eisen J.A."/>
            <person name="Darling A.E."/>
            <person name="Facciotti M.T."/>
        </authorList>
    </citation>
    <scope>NUCLEOTIDE SEQUENCE [LARGE SCALE GENOMIC DNA]</scope>
    <source>
        <strain evidence="2 3">JCM 12255</strain>
    </source>
</reference>
<dbReference type="RefSeq" id="WP_007260595.1">
    <property type="nucleotide sequence ID" value="NZ_AOHZ01000080.1"/>
</dbReference>
<dbReference type="EMBL" id="AOHZ01000080">
    <property type="protein sequence ID" value="ELY52012.1"/>
    <property type="molecule type" value="Genomic_DNA"/>
</dbReference>
<dbReference type="InterPro" id="IPR021377">
    <property type="entry name" value="DUF3006"/>
</dbReference>
<sequence length="106" mass="12017">MSETYTAVLDRIVDGETAVLLLEDDGAVIDERTLAIDRLPDEGRHEGAVFDVELEGGDDEDDDSTGESPLTITYRPSTERKRREAMEDRFDRLSERLPDDDERSNE</sequence>
<name>L9WRJ3_9EURY</name>
<proteinExistence type="predicted"/>
<gene>
    <name evidence="2" type="ORF">C493_16666</name>
</gene>
<dbReference type="AlphaFoldDB" id="L9WRJ3"/>
<evidence type="ECO:0008006" key="4">
    <source>
        <dbReference type="Google" id="ProtNLM"/>
    </source>
</evidence>
<dbReference type="STRING" id="1227499.C493_16666"/>
<dbReference type="Pfam" id="PF11213">
    <property type="entry name" value="DUF3006"/>
    <property type="match status" value="1"/>
</dbReference>
<feature type="compositionally biased region" description="Acidic residues" evidence="1">
    <location>
        <begin position="52"/>
        <end position="65"/>
    </location>
</feature>
<dbReference type="Proteomes" id="UP000011602">
    <property type="component" value="Unassembled WGS sequence"/>
</dbReference>
<feature type="region of interest" description="Disordered" evidence="1">
    <location>
        <begin position="52"/>
        <end position="106"/>
    </location>
</feature>
<organism evidence="2 3">
    <name type="scientific">Natronolimnohabitans innermongolicus JCM 12255</name>
    <dbReference type="NCBI Taxonomy" id="1227499"/>
    <lineage>
        <taxon>Archaea</taxon>
        <taxon>Methanobacteriati</taxon>
        <taxon>Methanobacteriota</taxon>
        <taxon>Stenosarchaea group</taxon>
        <taxon>Halobacteria</taxon>
        <taxon>Halobacteriales</taxon>
        <taxon>Natrialbaceae</taxon>
        <taxon>Natronolimnohabitans</taxon>
    </lineage>
</organism>
<evidence type="ECO:0000313" key="3">
    <source>
        <dbReference type="Proteomes" id="UP000011602"/>
    </source>
</evidence>
<accession>L9WRJ3</accession>
<feature type="compositionally biased region" description="Basic and acidic residues" evidence="1">
    <location>
        <begin position="77"/>
        <end position="97"/>
    </location>
</feature>
<evidence type="ECO:0000256" key="1">
    <source>
        <dbReference type="SAM" id="MobiDB-lite"/>
    </source>
</evidence>
<comment type="caution">
    <text evidence="2">The sequence shown here is derived from an EMBL/GenBank/DDBJ whole genome shotgun (WGS) entry which is preliminary data.</text>
</comment>
<protein>
    <recommendedName>
        <fullName evidence="4">DUF3006 domain-containing protein</fullName>
    </recommendedName>
</protein>
<evidence type="ECO:0000313" key="2">
    <source>
        <dbReference type="EMBL" id="ELY52012.1"/>
    </source>
</evidence>
<dbReference type="OrthoDB" id="299121at2157"/>
<keyword evidence="3" id="KW-1185">Reference proteome</keyword>
<dbReference type="eggNOG" id="arCOG06330">
    <property type="taxonomic scope" value="Archaea"/>
</dbReference>
<dbReference type="PATRIC" id="fig|1227499.3.peg.3414"/>